<dbReference type="Proteomes" id="UP000507470">
    <property type="component" value="Unassembled WGS sequence"/>
</dbReference>
<keyword evidence="2" id="KW-1185">Reference proteome</keyword>
<gene>
    <name evidence="1" type="ORF">MCOR_45087</name>
</gene>
<dbReference type="OrthoDB" id="6214638at2759"/>
<sequence length="251" mass="29347">MNLKLRSIRAGHRSAVSRLIKKFEDIEQEENRTVDTKDLSNILDRHHNLVDCKSNKTCRKCHKRHHTSVCKNNAQIDKQDSVNVSTIQNNAKESDTILHSQATTNVMLKTAINPDIMQTANRRFIGKVPEFYKVDVQRTLYSNQKEVKQVYHQRFDGKCEDPEKLDGTRQKHSKKEFFSVIPKICSKRGQNNQNYHQATVECQLCIHQNKAVNWCGTCEKNNSRFCKLYHEKVWLVMDHDIQPLRIDELIC</sequence>
<accession>A0A6J8DWC8</accession>
<proteinExistence type="predicted"/>
<protein>
    <submittedName>
        <fullName evidence="1">Uncharacterized protein</fullName>
    </submittedName>
</protein>
<evidence type="ECO:0000313" key="2">
    <source>
        <dbReference type="Proteomes" id="UP000507470"/>
    </source>
</evidence>
<organism evidence="1 2">
    <name type="scientific">Mytilus coruscus</name>
    <name type="common">Sea mussel</name>
    <dbReference type="NCBI Taxonomy" id="42192"/>
    <lineage>
        <taxon>Eukaryota</taxon>
        <taxon>Metazoa</taxon>
        <taxon>Spiralia</taxon>
        <taxon>Lophotrochozoa</taxon>
        <taxon>Mollusca</taxon>
        <taxon>Bivalvia</taxon>
        <taxon>Autobranchia</taxon>
        <taxon>Pteriomorphia</taxon>
        <taxon>Mytilida</taxon>
        <taxon>Mytiloidea</taxon>
        <taxon>Mytilidae</taxon>
        <taxon>Mytilinae</taxon>
        <taxon>Mytilus</taxon>
    </lineage>
</organism>
<reference evidence="1 2" key="1">
    <citation type="submission" date="2020-06" db="EMBL/GenBank/DDBJ databases">
        <authorList>
            <person name="Li R."/>
            <person name="Bekaert M."/>
        </authorList>
    </citation>
    <scope>NUCLEOTIDE SEQUENCE [LARGE SCALE GENOMIC DNA]</scope>
    <source>
        <strain evidence="2">wild</strain>
    </source>
</reference>
<name>A0A6J8DWC8_MYTCO</name>
<dbReference type="AlphaFoldDB" id="A0A6J8DWC8"/>
<evidence type="ECO:0000313" key="1">
    <source>
        <dbReference type="EMBL" id="CAC5412062.1"/>
    </source>
</evidence>
<dbReference type="EMBL" id="CACVKT020007969">
    <property type="protein sequence ID" value="CAC5412062.1"/>
    <property type="molecule type" value="Genomic_DNA"/>
</dbReference>